<dbReference type="OrthoDB" id="347435at2759"/>
<sequence length="984" mass="108194">MSKRFQNLNRYRNAVCTPAKRENWLQELQLSTQYSDASNGIKVGTQHYLVKCGEAGSGRLNLVGLGHPEHGGECSRELMNQSGGTLVDWDLSWFSHPVTAAGITDAGGVQVWSLGGNELEAGDNKLGAVAPMVSFQGHQRRGEAVFFHPTCREILTTFAVDGMRLWDINQVATNGAPLAELPSAYADKKVASGCWKDDGTTLLWTTKAGTVHQWDPRSHKPESISENVTGHSGLKPSRILALDGKPLFVTTGFSRMRERQLALWDYRRTDNPLTTLTMDSSTGILMPLYDGDTETLYTIGKGDTTIRWYSVNTTQAQPLVELGSAPTSVQCVGAALVPKVSLDVMQCEIARVGLLAKPLMGTPTPAIVPLSFHVPRRTHREFSPELFPDTKGHHTTLTPKAWLDGDVQPVEKVSLDPAKQTTRVSPPPVAPEVTSPSVEQEVTPSLEKSPEKPIQAMAPTKKESEPSPVPAAPVQPVKSATKTPSPLTQKAVSTPSLTPKPKVLMKQGPPCKYLEGRVYHPSQHFTHVPPANESLPADIELLAFNSDFLAYPAQGPGGPITVLPRTRPGRCPVNSEAPVFTTGTPVVMLYFAPFEPRRLVTFHNDRTVRFWQLPESGVTKNTILEPTTTLVVPGDKIIAASPHPLAKGIWAVAVSESPALHHVLIYHETELLTKIAATNEGIHHLAWSRSGSLLAVATRKKHIQVYNVYTGEMVQEGKSHDSIRVCKIFWTGDDQYMGSVGFGAGSQREILLFKVDKLPSGPVYRQFIDVSPGVLHPHYDPDLEVLYLADKGSSHILCYEWFDDTLHELPRFESGQSYASVAFAPKPLCQVAKAEVQRAYGLTVHHVVESIGFYVPRKRMEYFQDDLYPPTSDPTTPAISGSDWWQQQPTQLPNLPKVDLHPEGMTKLSDAPPVEVKRTAHTVQEEMVSEEVRRQGFIDTMLSKARLVAEASEDSDDAETYQRVNGTGAHQNSDQEVSDSEWND</sequence>
<dbReference type="EMBL" id="JANBPY010000960">
    <property type="protein sequence ID" value="KAJ1962466.1"/>
    <property type="molecule type" value="Genomic_DNA"/>
</dbReference>
<dbReference type="GO" id="GO:0003779">
    <property type="term" value="F:actin binding"/>
    <property type="evidence" value="ECO:0007669"/>
    <property type="project" value="UniProtKB-KW"/>
</dbReference>
<feature type="domain" description="DUF1899" evidence="8">
    <location>
        <begin position="506"/>
        <end position="569"/>
    </location>
</feature>
<dbReference type="AlphaFoldDB" id="A0A9W8ANB5"/>
<dbReference type="SMART" id="SM01166">
    <property type="entry name" value="DUF1899"/>
    <property type="match status" value="2"/>
</dbReference>
<evidence type="ECO:0000256" key="4">
    <source>
        <dbReference type="ARBA" id="ARBA00022574"/>
    </source>
</evidence>
<dbReference type="PANTHER" id="PTHR10856:SF20">
    <property type="entry name" value="CORONIN-7"/>
    <property type="match status" value="1"/>
</dbReference>
<protein>
    <recommendedName>
        <fullName evidence="8">DUF1899 domain-containing protein</fullName>
    </recommendedName>
</protein>
<dbReference type="InterPro" id="IPR024977">
    <property type="entry name" value="Apc4-like_WD40_dom"/>
</dbReference>
<dbReference type="Pfam" id="PF16300">
    <property type="entry name" value="WD40_4"/>
    <property type="match status" value="2"/>
</dbReference>
<dbReference type="InterPro" id="IPR011047">
    <property type="entry name" value="Quinoprotein_ADH-like_sf"/>
</dbReference>
<dbReference type="Pfam" id="PF12894">
    <property type="entry name" value="ANAPC4_WD40"/>
    <property type="match status" value="1"/>
</dbReference>
<feature type="compositionally biased region" description="Basic and acidic residues" evidence="7">
    <location>
        <begin position="383"/>
        <end position="392"/>
    </location>
</feature>
<feature type="region of interest" description="Disordered" evidence="7">
    <location>
        <begin position="949"/>
        <end position="984"/>
    </location>
</feature>
<keyword evidence="10" id="KW-1185">Reference proteome</keyword>
<feature type="compositionally biased region" description="Polar residues" evidence="7">
    <location>
        <begin position="481"/>
        <end position="497"/>
    </location>
</feature>
<dbReference type="SUPFAM" id="SSF101908">
    <property type="entry name" value="Putative isomerase YbhE"/>
    <property type="match status" value="1"/>
</dbReference>
<dbReference type="PANTHER" id="PTHR10856">
    <property type="entry name" value="CORONIN"/>
    <property type="match status" value="1"/>
</dbReference>
<feature type="region of interest" description="Disordered" evidence="7">
    <location>
        <begin position="871"/>
        <end position="892"/>
    </location>
</feature>
<keyword evidence="4" id="KW-0853">WD repeat</keyword>
<feature type="compositionally biased region" description="Polar residues" evidence="7">
    <location>
        <begin position="962"/>
        <end position="975"/>
    </location>
</feature>
<dbReference type="Gene3D" id="2.130.10.10">
    <property type="entry name" value="YVTN repeat-like/Quinoprotein amine dehydrogenase"/>
    <property type="match status" value="2"/>
</dbReference>
<dbReference type="InterPro" id="IPR015505">
    <property type="entry name" value="Coronin"/>
</dbReference>
<evidence type="ECO:0000256" key="3">
    <source>
        <dbReference type="ARBA" id="ARBA00022490"/>
    </source>
</evidence>
<keyword evidence="6" id="KW-0009">Actin-binding</keyword>
<evidence type="ECO:0000256" key="1">
    <source>
        <dbReference type="ARBA" id="ARBA00004496"/>
    </source>
</evidence>
<dbReference type="Proteomes" id="UP001150925">
    <property type="component" value="Unassembled WGS sequence"/>
</dbReference>
<dbReference type="SUPFAM" id="SSF50998">
    <property type="entry name" value="Quinoprotein alcohol dehydrogenase-like"/>
    <property type="match status" value="1"/>
</dbReference>
<gene>
    <name evidence="9" type="ORF">IWQ62_003520</name>
</gene>
<comment type="similarity">
    <text evidence="2">Belongs to the WD repeat coronin family.</text>
</comment>
<feature type="compositionally biased region" description="Polar residues" evidence="7">
    <location>
        <begin position="434"/>
        <end position="443"/>
    </location>
</feature>
<evidence type="ECO:0000313" key="9">
    <source>
        <dbReference type="EMBL" id="KAJ1962466.1"/>
    </source>
</evidence>
<dbReference type="SMART" id="SM00320">
    <property type="entry name" value="WD40"/>
    <property type="match status" value="4"/>
</dbReference>
<evidence type="ECO:0000256" key="6">
    <source>
        <dbReference type="ARBA" id="ARBA00023203"/>
    </source>
</evidence>
<feature type="domain" description="DUF1899" evidence="8">
    <location>
        <begin position="4"/>
        <end position="64"/>
    </location>
</feature>
<comment type="caution">
    <text evidence="9">The sequence shown here is derived from an EMBL/GenBank/DDBJ whole genome shotgun (WGS) entry which is preliminary data.</text>
</comment>
<keyword evidence="3" id="KW-0963">Cytoplasm</keyword>
<proteinExistence type="inferred from homology"/>
<dbReference type="Pfam" id="PF08953">
    <property type="entry name" value="DUF1899"/>
    <property type="match status" value="1"/>
</dbReference>
<dbReference type="InterPro" id="IPR015048">
    <property type="entry name" value="DUF1899"/>
</dbReference>
<feature type="compositionally biased region" description="Polar residues" evidence="7">
    <location>
        <begin position="873"/>
        <end position="892"/>
    </location>
</feature>
<dbReference type="InterPro" id="IPR015943">
    <property type="entry name" value="WD40/YVTN_repeat-like_dom_sf"/>
</dbReference>
<dbReference type="SMART" id="SM01167">
    <property type="entry name" value="DUF1900"/>
    <property type="match status" value="2"/>
</dbReference>
<reference evidence="9" key="1">
    <citation type="submission" date="2022-07" db="EMBL/GenBank/DDBJ databases">
        <title>Phylogenomic reconstructions and comparative analyses of Kickxellomycotina fungi.</title>
        <authorList>
            <person name="Reynolds N.K."/>
            <person name="Stajich J.E."/>
            <person name="Barry K."/>
            <person name="Grigoriev I.V."/>
            <person name="Crous P."/>
            <person name="Smith M.E."/>
        </authorList>
    </citation>
    <scope>NUCLEOTIDE SEQUENCE</scope>
    <source>
        <strain evidence="9">RSA 1196</strain>
    </source>
</reference>
<evidence type="ECO:0000313" key="10">
    <source>
        <dbReference type="Proteomes" id="UP001150925"/>
    </source>
</evidence>
<keyword evidence="5" id="KW-0677">Repeat</keyword>
<evidence type="ECO:0000256" key="2">
    <source>
        <dbReference type="ARBA" id="ARBA00009482"/>
    </source>
</evidence>
<evidence type="ECO:0000256" key="7">
    <source>
        <dbReference type="SAM" id="MobiDB-lite"/>
    </source>
</evidence>
<evidence type="ECO:0000256" key="5">
    <source>
        <dbReference type="ARBA" id="ARBA00022737"/>
    </source>
</evidence>
<comment type="subcellular location">
    <subcellularLocation>
        <location evidence="1">Cytoplasm</location>
    </subcellularLocation>
</comment>
<name>A0A9W8ANB5_9FUNG</name>
<dbReference type="InterPro" id="IPR001680">
    <property type="entry name" value="WD40_rpt"/>
</dbReference>
<evidence type="ECO:0000259" key="8">
    <source>
        <dbReference type="SMART" id="SM01166"/>
    </source>
</evidence>
<accession>A0A9W8ANB5</accession>
<dbReference type="GO" id="GO:0005737">
    <property type="term" value="C:cytoplasm"/>
    <property type="evidence" value="ECO:0007669"/>
    <property type="project" value="UniProtKB-SubCell"/>
</dbReference>
<organism evidence="9 10">
    <name type="scientific">Dispira parvispora</name>
    <dbReference type="NCBI Taxonomy" id="1520584"/>
    <lineage>
        <taxon>Eukaryota</taxon>
        <taxon>Fungi</taxon>
        <taxon>Fungi incertae sedis</taxon>
        <taxon>Zoopagomycota</taxon>
        <taxon>Kickxellomycotina</taxon>
        <taxon>Dimargaritomycetes</taxon>
        <taxon>Dimargaritales</taxon>
        <taxon>Dimargaritaceae</taxon>
        <taxon>Dispira</taxon>
    </lineage>
</organism>
<feature type="region of interest" description="Disordered" evidence="7">
    <location>
        <begin position="383"/>
        <end position="504"/>
    </location>
</feature>